<sequence>MDTPPLPPPRREDIDHLNLLSVFHYVVGALGFFFACFPLIHVTVGWMMIHHPNTMWGNQGAHPPAFAGYLFMIMGSMFVLAGWAMAVLTIVSGRMISRRTHRLFSVVIAAILCVFVPFGTILGVFTIIVLSRDSVRQLYSNGRPA</sequence>
<gene>
    <name evidence="2" type="ORF">GALL_142870</name>
</gene>
<feature type="transmembrane region" description="Helical" evidence="1">
    <location>
        <begin position="21"/>
        <end position="49"/>
    </location>
</feature>
<name>A0A1J5S5E3_9ZZZZ</name>
<accession>A0A1J5S5E3</accession>
<comment type="caution">
    <text evidence="2">The sequence shown here is derived from an EMBL/GenBank/DDBJ whole genome shotgun (WGS) entry which is preliminary data.</text>
</comment>
<dbReference type="AlphaFoldDB" id="A0A1J5S5E3"/>
<keyword evidence="1" id="KW-1133">Transmembrane helix</keyword>
<evidence type="ECO:0008006" key="3">
    <source>
        <dbReference type="Google" id="ProtNLM"/>
    </source>
</evidence>
<keyword evidence="1" id="KW-0472">Membrane</keyword>
<protein>
    <recommendedName>
        <fullName evidence="3">DUF4064 domain-containing protein</fullName>
    </recommendedName>
</protein>
<feature type="transmembrane region" description="Helical" evidence="1">
    <location>
        <begin position="103"/>
        <end position="130"/>
    </location>
</feature>
<feature type="transmembrane region" description="Helical" evidence="1">
    <location>
        <begin position="69"/>
        <end position="91"/>
    </location>
</feature>
<evidence type="ECO:0000256" key="1">
    <source>
        <dbReference type="SAM" id="Phobius"/>
    </source>
</evidence>
<dbReference type="EMBL" id="MLJW01000064">
    <property type="protein sequence ID" value="OIR03665.1"/>
    <property type="molecule type" value="Genomic_DNA"/>
</dbReference>
<keyword evidence="1" id="KW-0812">Transmembrane</keyword>
<reference evidence="2" key="1">
    <citation type="submission" date="2016-10" db="EMBL/GenBank/DDBJ databases">
        <title>Sequence of Gallionella enrichment culture.</title>
        <authorList>
            <person name="Poehlein A."/>
            <person name="Muehling M."/>
            <person name="Daniel R."/>
        </authorList>
    </citation>
    <scope>NUCLEOTIDE SEQUENCE</scope>
</reference>
<proteinExistence type="predicted"/>
<organism evidence="2">
    <name type="scientific">mine drainage metagenome</name>
    <dbReference type="NCBI Taxonomy" id="410659"/>
    <lineage>
        <taxon>unclassified sequences</taxon>
        <taxon>metagenomes</taxon>
        <taxon>ecological metagenomes</taxon>
    </lineage>
</organism>
<evidence type="ECO:0000313" key="2">
    <source>
        <dbReference type="EMBL" id="OIR03665.1"/>
    </source>
</evidence>